<evidence type="ECO:0000256" key="2">
    <source>
        <dbReference type="ARBA" id="ARBA00023125"/>
    </source>
</evidence>
<dbReference type="PRINTS" id="PR00778">
    <property type="entry name" value="HTHARSR"/>
</dbReference>
<dbReference type="OrthoDB" id="9794330at2"/>
<evidence type="ECO:0000259" key="4">
    <source>
        <dbReference type="PROSITE" id="PS50987"/>
    </source>
</evidence>
<dbReference type="Proteomes" id="UP000035553">
    <property type="component" value="Unassembled WGS sequence"/>
</dbReference>
<dbReference type="PROSITE" id="PS50987">
    <property type="entry name" value="HTH_ARSR_2"/>
    <property type="match status" value="1"/>
</dbReference>
<dbReference type="SUPFAM" id="SSF46785">
    <property type="entry name" value="Winged helix' DNA-binding domain"/>
    <property type="match status" value="1"/>
</dbReference>
<reference evidence="5 6" key="1">
    <citation type="journal article" date="2011" name="J. Bacteriol.">
        <title>Draft genome sequence of Sporolactobacillus inulinus strain CASD, an efficient D-lactic acid-producing bacterium with high-concentration lactate tolerance capability.</title>
        <authorList>
            <person name="Yu B."/>
            <person name="Su F."/>
            <person name="Wang L."/>
            <person name="Xu K."/>
            <person name="Zhao B."/>
            <person name="Xu P."/>
        </authorList>
    </citation>
    <scope>NUCLEOTIDE SEQUENCE [LARGE SCALE GENOMIC DNA]</scope>
    <source>
        <strain evidence="5 6">CASD</strain>
    </source>
</reference>
<dbReference type="InterPro" id="IPR051081">
    <property type="entry name" value="HTH_MetalResp_TranReg"/>
</dbReference>
<dbReference type="Gene3D" id="1.10.10.10">
    <property type="entry name" value="Winged helix-like DNA-binding domain superfamily/Winged helix DNA-binding domain"/>
    <property type="match status" value="1"/>
</dbReference>
<evidence type="ECO:0000313" key="6">
    <source>
        <dbReference type="Proteomes" id="UP000035553"/>
    </source>
</evidence>
<keyword evidence="1" id="KW-0805">Transcription regulation</keyword>
<dbReference type="GO" id="GO:0003700">
    <property type="term" value="F:DNA-binding transcription factor activity"/>
    <property type="evidence" value="ECO:0007669"/>
    <property type="project" value="InterPro"/>
</dbReference>
<keyword evidence="2" id="KW-0238">DNA-binding</keyword>
<feature type="domain" description="HTH arsR-type" evidence="4">
    <location>
        <begin position="31"/>
        <end position="118"/>
    </location>
</feature>
<dbReference type="AlphaFoldDB" id="A0A0U1QSG1"/>
<evidence type="ECO:0000313" key="5">
    <source>
        <dbReference type="EMBL" id="KLI03745.1"/>
    </source>
</evidence>
<comment type="caution">
    <text evidence="5">The sequence shown here is derived from an EMBL/GenBank/DDBJ whole genome shotgun (WGS) entry which is preliminary data.</text>
</comment>
<dbReference type="Pfam" id="PF01022">
    <property type="entry name" value="HTH_5"/>
    <property type="match status" value="1"/>
</dbReference>
<proteinExistence type="predicted"/>
<dbReference type="InterPro" id="IPR001845">
    <property type="entry name" value="HTH_ArsR_DNA-bd_dom"/>
</dbReference>
<name>A0A0U1QSG1_9BACL</name>
<gene>
    <name evidence="5" type="ORF">SINU_01095</name>
</gene>
<dbReference type="InterPro" id="IPR011991">
    <property type="entry name" value="ArsR-like_HTH"/>
</dbReference>
<dbReference type="CDD" id="cd00090">
    <property type="entry name" value="HTH_ARSR"/>
    <property type="match status" value="1"/>
</dbReference>
<keyword evidence="6" id="KW-1185">Reference proteome</keyword>
<dbReference type="SMART" id="SM00418">
    <property type="entry name" value="HTH_ARSR"/>
    <property type="match status" value="1"/>
</dbReference>
<organism evidence="5 6">
    <name type="scientific">Sporolactobacillus inulinus CASD</name>
    <dbReference type="NCBI Taxonomy" id="1069536"/>
    <lineage>
        <taxon>Bacteria</taxon>
        <taxon>Bacillati</taxon>
        <taxon>Bacillota</taxon>
        <taxon>Bacilli</taxon>
        <taxon>Bacillales</taxon>
        <taxon>Sporolactobacillaceae</taxon>
        <taxon>Sporolactobacillus</taxon>
    </lineage>
</organism>
<dbReference type="STRING" id="1069536.SINU_01095"/>
<evidence type="ECO:0000256" key="3">
    <source>
        <dbReference type="ARBA" id="ARBA00023163"/>
    </source>
</evidence>
<dbReference type="PANTHER" id="PTHR33154">
    <property type="entry name" value="TRANSCRIPTIONAL REGULATOR, ARSR FAMILY"/>
    <property type="match status" value="1"/>
</dbReference>
<dbReference type="NCBIfam" id="NF033788">
    <property type="entry name" value="HTH_metalloreg"/>
    <property type="match status" value="1"/>
</dbReference>
<accession>A0A0U1QSG1</accession>
<dbReference type="PANTHER" id="PTHR33154:SF33">
    <property type="entry name" value="TRANSCRIPTIONAL REPRESSOR SDPR"/>
    <property type="match status" value="1"/>
</dbReference>
<evidence type="ECO:0000256" key="1">
    <source>
        <dbReference type="ARBA" id="ARBA00023015"/>
    </source>
</evidence>
<dbReference type="EMBL" id="AFVQ02000014">
    <property type="protein sequence ID" value="KLI03745.1"/>
    <property type="molecule type" value="Genomic_DNA"/>
</dbReference>
<dbReference type="GO" id="GO:0003677">
    <property type="term" value="F:DNA binding"/>
    <property type="evidence" value="ECO:0007669"/>
    <property type="project" value="UniProtKB-KW"/>
</dbReference>
<protein>
    <submittedName>
        <fullName evidence="5">ArsR family transcriptional regulator</fullName>
    </submittedName>
</protein>
<keyword evidence="3" id="KW-0804">Transcription</keyword>
<dbReference type="InterPro" id="IPR036388">
    <property type="entry name" value="WH-like_DNA-bd_sf"/>
</dbReference>
<dbReference type="RefSeq" id="WP_010023833.1">
    <property type="nucleotide sequence ID" value="NZ_AFVQ02000014.1"/>
</dbReference>
<dbReference type="InterPro" id="IPR036390">
    <property type="entry name" value="WH_DNA-bd_sf"/>
</dbReference>
<sequence>MVTEQRAWNIRTDEEIKQFIARSKEKLTFLRNNESLEKKAELFKSLGDATRLKIVGMLLISDLCMCEIVSGLQLPQSTISHHLKILERGGVIHSRKDGKFTVYTLSTPLNCLSTTPHE</sequence>